<keyword evidence="3" id="KW-1185">Reference proteome</keyword>
<dbReference type="AlphaFoldDB" id="A0A840A3H9"/>
<evidence type="ECO:0000313" key="3">
    <source>
        <dbReference type="Proteomes" id="UP000530564"/>
    </source>
</evidence>
<sequence length="58" mass="6434">MLGRLAGLLAKEFAQFLRDPVMLFIVLFLYTAELGSPQGLCAKARLEAQSMNIDYAAR</sequence>
<gene>
    <name evidence="2" type="ORF">GGQ61_003676</name>
</gene>
<dbReference type="EMBL" id="JACIDK010000006">
    <property type="protein sequence ID" value="MBB3892938.1"/>
    <property type="molecule type" value="Genomic_DNA"/>
</dbReference>
<protein>
    <submittedName>
        <fullName evidence="2">Uncharacterized protein</fullName>
    </submittedName>
</protein>
<organism evidence="2 3">
    <name type="scientific">Phenylobacterium haematophilum</name>
    <dbReference type="NCBI Taxonomy" id="98513"/>
    <lineage>
        <taxon>Bacteria</taxon>
        <taxon>Pseudomonadati</taxon>
        <taxon>Pseudomonadota</taxon>
        <taxon>Alphaproteobacteria</taxon>
        <taxon>Caulobacterales</taxon>
        <taxon>Caulobacteraceae</taxon>
        <taxon>Phenylobacterium</taxon>
    </lineage>
</organism>
<comment type="caution">
    <text evidence="2">The sequence shown here is derived from an EMBL/GenBank/DDBJ whole genome shotgun (WGS) entry which is preliminary data.</text>
</comment>
<evidence type="ECO:0000313" key="2">
    <source>
        <dbReference type="EMBL" id="MBB3892938.1"/>
    </source>
</evidence>
<dbReference type="RefSeq" id="WP_183775917.1">
    <property type="nucleotide sequence ID" value="NZ_JACIDK010000006.1"/>
</dbReference>
<keyword evidence="1" id="KW-1133">Transmembrane helix</keyword>
<proteinExistence type="predicted"/>
<keyword evidence="1" id="KW-0812">Transmembrane</keyword>
<keyword evidence="1" id="KW-0472">Membrane</keyword>
<evidence type="ECO:0000256" key="1">
    <source>
        <dbReference type="SAM" id="Phobius"/>
    </source>
</evidence>
<name>A0A840A3H9_9CAUL</name>
<reference evidence="2 3" key="1">
    <citation type="submission" date="2020-08" db="EMBL/GenBank/DDBJ databases">
        <title>Genomic Encyclopedia of Type Strains, Phase IV (KMG-IV): sequencing the most valuable type-strain genomes for metagenomic binning, comparative biology and taxonomic classification.</title>
        <authorList>
            <person name="Goeker M."/>
        </authorList>
    </citation>
    <scope>NUCLEOTIDE SEQUENCE [LARGE SCALE GENOMIC DNA]</scope>
    <source>
        <strain evidence="2 3">DSM 21793</strain>
    </source>
</reference>
<feature type="transmembrane region" description="Helical" evidence="1">
    <location>
        <begin position="20"/>
        <end position="41"/>
    </location>
</feature>
<accession>A0A840A3H9</accession>
<dbReference type="Proteomes" id="UP000530564">
    <property type="component" value="Unassembled WGS sequence"/>
</dbReference>